<dbReference type="PROSITE" id="PS51819">
    <property type="entry name" value="VOC"/>
    <property type="match status" value="1"/>
</dbReference>
<reference evidence="2 3" key="1">
    <citation type="submission" date="2016-10" db="EMBL/GenBank/DDBJ databases">
        <title>Evaluation of Human, Animal and Environmental Mycobacterium chelonae Isolates by Core Genome Phylogenomic Analysis, Targeted Gene Comparison, and Anti-microbial Susceptibility Patterns: A Tale of Mistaken Identities.</title>
        <authorList>
            <person name="Fogelson S.B."/>
            <person name="Camus A.C."/>
            <person name="Lorenz W."/>
            <person name="Vasireddy R."/>
            <person name="Vasireddy S."/>
            <person name="Smith T."/>
            <person name="Brown-Elliott B.A."/>
            <person name="Wallace R.J.Jr."/>
            <person name="Hasan N.A."/>
            <person name="Reischl U."/>
            <person name="Sanchez S."/>
        </authorList>
    </citation>
    <scope>NUCLEOTIDE SEQUENCE [LARGE SCALE GENOMIC DNA]</scope>
    <source>
        <strain evidence="2 3">24999</strain>
    </source>
</reference>
<dbReference type="Pfam" id="PF18029">
    <property type="entry name" value="Glyoxalase_6"/>
    <property type="match status" value="1"/>
</dbReference>
<comment type="caution">
    <text evidence="2">The sequence shown here is derived from an EMBL/GenBank/DDBJ whole genome shotgun (WGS) entry which is preliminary data.</text>
</comment>
<accession>A0A1S1K7I9</accession>
<name>A0A1S1K7I9_9MYCO</name>
<gene>
    <name evidence="2" type="ORF">BKG61_10415</name>
</gene>
<dbReference type="Gene3D" id="3.10.180.10">
    <property type="entry name" value="2,3-Dihydroxybiphenyl 1,2-Dioxygenase, domain 1"/>
    <property type="match status" value="1"/>
</dbReference>
<feature type="domain" description="VOC" evidence="1">
    <location>
        <begin position="4"/>
        <end position="119"/>
    </location>
</feature>
<dbReference type="EMBL" id="MLHV01000007">
    <property type="protein sequence ID" value="OHU01421.1"/>
    <property type="molecule type" value="Genomic_DNA"/>
</dbReference>
<evidence type="ECO:0000313" key="3">
    <source>
        <dbReference type="Proteomes" id="UP000179636"/>
    </source>
</evidence>
<dbReference type="InterPro" id="IPR037523">
    <property type="entry name" value="VOC_core"/>
</dbReference>
<dbReference type="PANTHER" id="PTHR35908:SF1">
    <property type="entry name" value="CONSERVED PROTEIN"/>
    <property type="match status" value="1"/>
</dbReference>
<dbReference type="RefSeq" id="WP_070944680.1">
    <property type="nucleotide sequence ID" value="NZ_MLCL01000079.1"/>
</dbReference>
<dbReference type="InterPro" id="IPR041581">
    <property type="entry name" value="Glyoxalase_6"/>
</dbReference>
<dbReference type="PANTHER" id="PTHR35908">
    <property type="entry name" value="HYPOTHETICAL FUSION PROTEIN"/>
    <property type="match status" value="1"/>
</dbReference>
<evidence type="ECO:0000259" key="1">
    <source>
        <dbReference type="PROSITE" id="PS51819"/>
    </source>
</evidence>
<sequence>MASRWSGVTIDCVDPVRLSTFWATLLGIPVSSEHGGDPAWATVGSRAGQFPRLTFQRVAEPKAGKVRIHLDVEVDDIDTGRHQVEELGGRFSGFRHDYDEGVVLNMLDPEGHEFCLVQYFDRAAPRR</sequence>
<dbReference type="Proteomes" id="UP000179636">
    <property type="component" value="Unassembled WGS sequence"/>
</dbReference>
<organism evidence="2 3">
    <name type="scientific">Mycobacterium syngnathidarum</name>
    <dbReference type="NCBI Taxonomy" id="1908205"/>
    <lineage>
        <taxon>Bacteria</taxon>
        <taxon>Bacillati</taxon>
        <taxon>Actinomycetota</taxon>
        <taxon>Actinomycetes</taxon>
        <taxon>Mycobacteriales</taxon>
        <taxon>Mycobacteriaceae</taxon>
        <taxon>Mycobacterium</taxon>
    </lineage>
</organism>
<proteinExistence type="predicted"/>
<protein>
    <submittedName>
        <fullName evidence="2">Glyoxalase</fullName>
    </submittedName>
</protein>
<dbReference type="CDD" id="cd06587">
    <property type="entry name" value="VOC"/>
    <property type="match status" value="1"/>
</dbReference>
<dbReference type="SUPFAM" id="SSF54593">
    <property type="entry name" value="Glyoxalase/Bleomycin resistance protein/Dihydroxybiphenyl dioxygenase"/>
    <property type="match status" value="1"/>
</dbReference>
<dbReference type="AlphaFoldDB" id="A0A1S1K7I9"/>
<dbReference type="InterPro" id="IPR029068">
    <property type="entry name" value="Glyas_Bleomycin-R_OHBP_Dase"/>
</dbReference>
<keyword evidence="3" id="KW-1185">Reference proteome</keyword>
<evidence type="ECO:0000313" key="2">
    <source>
        <dbReference type="EMBL" id="OHU01421.1"/>
    </source>
</evidence>
<dbReference type="OrthoDB" id="3212826at2"/>